<proteinExistence type="predicted"/>
<dbReference type="EMBL" id="VSSQ01084840">
    <property type="protein sequence ID" value="MPN32694.1"/>
    <property type="molecule type" value="Genomic_DNA"/>
</dbReference>
<evidence type="ECO:0000313" key="1">
    <source>
        <dbReference type="EMBL" id="MPN32694.1"/>
    </source>
</evidence>
<gene>
    <name evidence="1" type="ORF">SDC9_180174</name>
</gene>
<accession>A0A645H8V5</accession>
<name>A0A645H8V5_9ZZZZ</name>
<protein>
    <submittedName>
        <fullName evidence="1">Uncharacterized protein</fullName>
    </submittedName>
</protein>
<reference evidence="1" key="1">
    <citation type="submission" date="2019-08" db="EMBL/GenBank/DDBJ databases">
        <authorList>
            <person name="Kucharzyk K."/>
            <person name="Murdoch R.W."/>
            <person name="Higgins S."/>
            <person name="Loffler F."/>
        </authorList>
    </citation>
    <scope>NUCLEOTIDE SEQUENCE</scope>
</reference>
<dbReference type="AlphaFoldDB" id="A0A645H8V5"/>
<organism evidence="1">
    <name type="scientific">bioreactor metagenome</name>
    <dbReference type="NCBI Taxonomy" id="1076179"/>
    <lineage>
        <taxon>unclassified sequences</taxon>
        <taxon>metagenomes</taxon>
        <taxon>ecological metagenomes</taxon>
    </lineage>
</organism>
<sequence length="145" mass="16576">MRTQRHHMAGPVVFLVLPGFFMFFDPAFGIVDRRRGAEDADLFAAVHHQLIQIQMRLSVALQRHFGGQPFKGPARLGVNRVAVQIGSRRQIDFRPGNMEKAVMIACGQNGRFLGIHHVVWHCGHLGGAFRDREQTMERFENRHDH</sequence>
<comment type="caution">
    <text evidence="1">The sequence shown here is derived from an EMBL/GenBank/DDBJ whole genome shotgun (WGS) entry which is preliminary data.</text>
</comment>